<dbReference type="OrthoDB" id="6429048at2759"/>
<evidence type="ECO:0000256" key="1">
    <source>
        <dbReference type="SAM" id="MobiDB-lite"/>
    </source>
</evidence>
<organism evidence="2 3">
    <name type="scientific">Trichonephila clavata</name>
    <name type="common">Joro spider</name>
    <name type="synonym">Nephila clavata</name>
    <dbReference type="NCBI Taxonomy" id="2740835"/>
    <lineage>
        <taxon>Eukaryota</taxon>
        <taxon>Metazoa</taxon>
        <taxon>Ecdysozoa</taxon>
        <taxon>Arthropoda</taxon>
        <taxon>Chelicerata</taxon>
        <taxon>Arachnida</taxon>
        <taxon>Araneae</taxon>
        <taxon>Araneomorphae</taxon>
        <taxon>Entelegynae</taxon>
        <taxon>Araneoidea</taxon>
        <taxon>Nephilidae</taxon>
        <taxon>Trichonephila</taxon>
    </lineage>
</organism>
<evidence type="ECO:0000313" key="3">
    <source>
        <dbReference type="Proteomes" id="UP000887116"/>
    </source>
</evidence>
<protein>
    <submittedName>
        <fullName evidence="2">Uncharacterized protein</fullName>
    </submittedName>
</protein>
<dbReference type="AlphaFoldDB" id="A0A8X6LL98"/>
<comment type="caution">
    <text evidence="2">The sequence shown here is derived from an EMBL/GenBank/DDBJ whole genome shotgun (WGS) entry which is preliminary data.</text>
</comment>
<gene>
    <name evidence="2" type="primary">AVEN_119377_1</name>
    <name evidence="2" type="ORF">TNCT_426111</name>
</gene>
<name>A0A8X6LL98_TRICU</name>
<keyword evidence="3" id="KW-1185">Reference proteome</keyword>
<evidence type="ECO:0000313" key="2">
    <source>
        <dbReference type="EMBL" id="GFR12517.1"/>
    </source>
</evidence>
<proteinExistence type="predicted"/>
<accession>A0A8X6LL98</accession>
<feature type="compositionally biased region" description="Pro residues" evidence="1">
    <location>
        <begin position="107"/>
        <end position="116"/>
    </location>
</feature>
<dbReference type="Proteomes" id="UP000887116">
    <property type="component" value="Unassembled WGS sequence"/>
</dbReference>
<dbReference type="EMBL" id="BMAO01016981">
    <property type="protein sequence ID" value="GFR12517.1"/>
    <property type="molecule type" value="Genomic_DNA"/>
</dbReference>
<sequence length="116" mass="12462">MTISPSSRVCMFGAGGSGRIVTARERGVEKKREWMLASSCSDLHPPIPSLPRVVGGGECPASRDRPPIALATVNRIKIYRHRRCASQRKQFAFSPSYVFGRGGRGLPPSPASPNGA</sequence>
<reference evidence="2" key="1">
    <citation type="submission" date="2020-07" db="EMBL/GenBank/DDBJ databases">
        <title>Multicomponent nature underlies the extraordinary mechanical properties of spider dragline silk.</title>
        <authorList>
            <person name="Kono N."/>
            <person name="Nakamura H."/>
            <person name="Mori M."/>
            <person name="Yoshida Y."/>
            <person name="Ohtoshi R."/>
            <person name="Malay A.D."/>
            <person name="Moran D.A.P."/>
            <person name="Tomita M."/>
            <person name="Numata K."/>
            <person name="Arakawa K."/>
        </authorList>
    </citation>
    <scope>NUCLEOTIDE SEQUENCE</scope>
</reference>
<feature type="region of interest" description="Disordered" evidence="1">
    <location>
        <begin position="96"/>
        <end position="116"/>
    </location>
</feature>